<proteinExistence type="predicted"/>
<evidence type="ECO:0000313" key="2">
    <source>
        <dbReference type="Proteomes" id="UP000649799"/>
    </source>
</evidence>
<keyword evidence="2" id="KW-1185">Reference proteome</keyword>
<comment type="caution">
    <text evidence="1">The sequence shown here is derived from an EMBL/GenBank/DDBJ whole genome shotgun (WGS) entry which is preliminary data.</text>
</comment>
<gene>
    <name evidence="1" type="ORF">G9Q97_19055</name>
</gene>
<reference evidence="1 2" key="1">
    <citation type="submission" date="2020-03" db="EMBL/GenBank/DDBJ databases">
        <title>Cyclobacterium plantarum sp. nov., a marine bacterium isolated from a coastal-marine wetland.</title>
        <authorList>
            <person name="Sanchez-Porro C."/>
            <person name="Ventosa A."/>
            <person name="Amoozegar M."/>
        </authorList>
    </citation>
    <scope>NUCLEOTIDE SEQUENCE [LARGE SCALE GENOMIC DNA]</scope>
    <source>
        <strain evidence="1 2">GBPx2</strain>
    </source>
</reference>
<organism evidence="1 2">
    <name type="scientific">Cyclobacterium plantarum</name>
    <dbReference type="NCBI Taxonomy" id="2716263"/>
    <lineage>
        <taxon>Bacteria</taxon>
        <taxon>Pseudomonadati</taxon>
        <taxon>Bacteroidota</taxon>
        <taxon>Cytophagia</taxon>
        <taxon>Cytophagales</taxon>
        <taxon>Cyclobacteriaceae</taxon>
        <taxon>Cyclobacterium</taxon>
    </lineage>
</organism>
<evidence type="ECO:0000313" key="1">
    <source>
        <dbReference type="EMBL" id="NHE58914.1"/>
    </source>
</evidence>
<name>A0ABX0HB61_9BACT</name>
<dbReference type="RefSeq" id="WP_166149769.1">
    <property type="nucleotide sequence ID" value="NZ_JAANYN010000009.1"/>
</dbReference>
<dbReference type="Proteomes" id="UP000649799">
    <property type="component" value="Unassembled WGS sequence"/>
</dbReference>
<dbReference type="EMBL" id="JAANYN010000009">
    <property type="protein sequence ID" value="NHE58914.1"/>
    <property type="molecule type" value="Genomic_DNA"/>
</dbReference>
<sequence>MFSAHHFHIPVMGLGFTVDSPIKVAKYGISSVVSIMDDQLLEDMRRRYSRELTIPYIAINEKEADCRAKRIEAYLDLLHYIIQRQMRELNGQDFGLDKEINQYFDLLPMDHPAAKLYLKMKNAAGFEKLDLQEELRKFLVPGRTDVNIMTKVDKTNYAKSGEALGREYSDALSALRGFAKSKLEGGLVFSAGMNPSLYSYLEEFDAFFPDKAGVIRKPVILKVSDYRSALIQGKFLAKKGIWVSEFRIESGLNCGGHAFATDGLLAGPILDTFKENRKELGLTLHQMCQEALIQKGRNVLPEGIQNKVTYQGGIGNAEENRFLMDYYQLDGTGWGSPFLLVPEATSVDEDTLQRILKAKKSDFYLSHASPLGIPFNNLRNSSAEEQRKSRIEKGRPGSPCYKKFLSFNTDFTEKPICTASRQYQNLKVKQHANGEISKEEVDAVLEKDCLCEGLSAPAILSGGEMPRRNLKAVTICPGPNLAYFKGVFSLKEMVDHIYGKVALKLDPERPHVFIKELQLYLQHLKIEISKTITENNKKQEAYLEKFRKNLFEGINYYQELITVFAIDAASGMEKIRHQLDGLKMELQELTPDLIN</sequence>
<protein>
    <submittedName>
        <fullName evidence="1">Uncharacterized protein</fullName>
    </submittedName>
</protein>
<accession>A0ABX0HB61</accession>